<evidence type="ECO:0000256" key="1">
    <source>
        <dbReference type="ARBA" id="ARBA00003263"/>
    </source>
</evidence>
<dbReference type="FunFam" id="1.10.10.60:FF:000317">
    <property type="entry name" value="homeobox protein abdominal-A"/>
    <property type="match status" value="1"/>
</dbReference>
<keyword evidence="5 9" id="KW-0238">DNA-binding</keyword>
<dbReference type="EnsemblMetazoa" id="ACON004662-RA">
    <property type="protein sequence ID" value="ACON004662-PA"/>
    <property type="gene ID" value="ACON004662"/>
</dbReference>
<dbReference type="AlphaFoldDB" id="A0A6E8VJS0"/>
<dbReference type="PROSITE" id="PS00027">
    <property type="entry name" value="HOMEOBOX_1"/>
    <property type="match status" value="1"/>
</dbReference>
<feature type="compositionally biased region" description="Basic and acidic residues" evidence="11">
    <location>
        <begin position="269"/>
        <end position="283"/>
    </location>
</feature>
<reference evidence="13" key="2">
    <citation type="submission" date="2020-05" db="UniProtKB">
        <authorList>
            <consortium name="EnsemblMetazoa"/>
        </authorList>
    </citation>
    <scope>IDENTIFICATION</scope>
    <source>
        <strain evidence="13">Ngousso</strain>
    </source>
</reference>
<dbReference type="GO" id="GO:0005634">
    <property type="term" value="C:nucleus"/>
    <property type="evidence" value="ECO:0007669"/>
    <property type="project" value="UniProtKB-SubCell"/>
</dbReference>
<dbReference type="VEuPathDB" id="VectorBase:ACON2_031157"/>
<evidence type="ECO:0000256" key="11">
    <source>
        <dbReference type="SAM" id="MobiDB-lite"/>
    </source>
</evidence>
<dbReference type="Pfam" id="PF00046">
    <property type="entry name" value="Homeodomain"/>
    <property type="match status" value="1"/>
</dbReference>
<dbReference type="GO" id="GO:0000122">
    <property type="term" value="P:negative regulation of transcription by RNA polymerase II"/>
    <property type="evidence" value="ECO:0007669"/>
    <property type="project" value="TreeGrafter"/>
</dbReference>
<dbReference type="InterPro" id="IPR001356">
    <property type="entry name" value="HD"/>
</dbReference>
<evidence type="ECO:0000256" key="10">
    <source>
        <dbReference type="RuleBase" id="RU000682"/>
    </source>
</evidence>
<proteinExistence type="inferred from homology"/>
<organism evidence="13 14">
    <name type="scientific">Anopheles coluzzii</name>
    <name type="common">African malaria mosquito</name>
    <dbReference type="NCBI Taxonomy" id="1518534"/>
    <lineage>
        <taxon>Eukaryota</taxon>
        <taxon>Metazoa</taxon>
        <taxon>Ecdysozoa</taxon>
        <taxon>Arthropoda</taxon>
        <taxon>Hexapoda</taxon>
        <taxon>Insecta</taxon>
        <taxon>Pterygota</taxon>
        <taxon>Neoptera</taxon>
        <taxon>Endopterygota</taxon>
        <taxon>Diptera</taxon>
        <taxon>Nematocera</taxon>
        <taxon>Culicoidea</taxon>
        <taxon>Culicidae</taxon>
        <taxon>Anophelinae</taxon>
        <taxon>Anopheles</taxon>
    </lineage>
</organism>
<evidence type="ECO:0000256" key="2">
    <source>
        <dbReference type="ARBA" id="ARBA00004123"/>
    </source>
</evidence>
<dbReference type="GO" id="GO:0000981">
    <property type="term" value="F:DNA-binding transcription factor activity, RNA polymerase II-specific"/>
    <property type="evidence" value="ECO:0007669"/>
    <property type="project" value="InterPro"/>
</dbReference>
<dbReference type="GO" id="GO:0000978">
    <property type="term" value="F:RNA polymerase II cis-regulatory region sequence-specific DNA binding"/>
    <property type="evidence" value="ECO:0007669"/>
    <property type="project" value="TreeGrafter"/>
</dbReference>
<evidence type="ECO:0000256" key="3">
    <source>
        <dbReference type="ARBA" id="ARBA00009107"/>
    </source>
</evidence>
<dbReference type="InterPro" id="IPR017970">
    <property type="entry name" value="Homeobox_CS"/>
</dbReference>
<evidence type="ECO:0000313" key="13">
    <source>
        <dbReference type="EnsemblMetazoa" id="ACON004662-PA"/>
    </source>
</evidence>
<comment type="function">
    <text evidence="1">Sequence-specific transcription factor which is part of a developmental regulatory system that provides cells with specific positional identities on the anterior-posterior axis.</text>
</comment>
<dbReference type="RefSeq" id="XP_040241374.1">
    <property type="nucleotide sequence ID" value="XM_040385440.2"/>
</dbReference>
<evidence type="ECO:0000256" key="6">
    <source>
        <dbReference type="ARBA" id="ARBA00023155"/>
    </source>
</evidence>
<evidence type="ECO:0000256" key="7">
    <source>
        <dbReference type="ARBA" id="ARBA00023242"/>
    </source>
</evidence>
<accession>A0A6E8VJS0</accession>
<feature type="region of interest" description="Disordered" evidence="11">
    <location>
        <begin position="269"/>
        <end position="339"/>
    </location>
</feature>
<feature type="compositionally biased region" description="Gly residues" evidence="11">
    <location>
        <begin position="310"/>
        <end position="331"/>
    </location>
</feature>
<feature type="DNA-binding region" description="Homeobox" evidence="9">
    <location>
        <begin position="200"/>
        <end position="259"/>
    </location>
</feature>
<dbReference type="InterPro" id="IPR020479">
    <property type="entry name" value="HD_metazoa"/>
</dbReference>
<dbReference type="InterPro" id="IPR050296">
    <property type="entry name" value="Antp_homeobox"/>
</dbReference>
<comment type="subcellular location">
    <subcellularLocation>
        <location evidence="2 9 10">Nucleus</location>
    </subcellularLocation>
</comment>
<dbReference type="PRINTS" id="PR00024">
    <property type="entry name" value="HOMEOBOX"/>
</dbReference>
<evidence type="ECO:0000256" key="4">
    <source>
        <dbReference type="ARBA" id="ARBA00022473"/>
    </source>
</evidence>
<feature type="region of interest" description="Disordered" evidence="11">
    <location>
        <begin position="29"/>
        <end position="69"/>
    </location>
</feature>
<dbReference type="Pfam" id="PF12407">
    <property type="entry name" value="Abdominal-A"/>
    <property type="match status" value="1"/>
</dbReference>
<evidence type="ECO:0000256" key="9">
    <source>
        <dbReference type="PROSITE-ProRule" id="PRU00108"/>
    </source>
</evidence>
<comment type="similarity">
    <text evidence="3">Belongs to the Antp homeobox family.</text>
</comment>
<reference key="1">
    <citation type="journal article" date="2019" name="Genes (Basel)">
        <title>A High-Quality De novo Genome Assembly from a Single Mosquito Using PacBio Sequencing.</title>
        <authorList>
            <person name="Kingan S.B."/>
            <person name="Heaton H."/>
            <person name="Cudini J."/>
            <person name="Lambert C.C."/>
            <person name="Baybayan P."/>
            <person name="Galvin B.D."/>
            <person name="Durbin R."/>
            <person name="Korlach J."/>
            <person name="Lawniczak M.K.N."/>
        </authorList>
    </citation>
    <scope>NUCLEOTIDE SEQUENCE [LARGE SCALE GENOMIC DNA]</scope>
    <source>
        <strain>Mali-NIH</strain>
    </source>
</reference>
<sequence>MSKFIIDSMLPKYAQFQPFISSQISSQSISNSNSTVSQTPNSEGSPLTTGSEDSPNSPPTSKMYPFVSNHPTTHTSYSTMPGFSGLDDKSCSSRYTDSVMNSYPPMGVPGSASIAQFYQQAAAVSAASAGVGVDSLGSACSQLSSSVGGAQSGLPDITRHPWLVTASQSALQKFASTDWMSNPFDRVVCGDFAGPNGCPRRRGRQTYTRFQTLELEKEFHFNHYLTRRRRIEIAHALCLTERQIKIWFQNRRMKLKKELRAVKEINEQARREREEQDKMKNESLKSAQQHHSQKQAQQEHTVVGSQQTSNGGGTGGGTGGSGGAGSGGSSGNLGSHLHHPSIVSQNDLKLGLGGMGVGVGGNLSMMGAQT</sequence>
<evidence type="ECO:0000313" key="14">
    <source>
        <dbReference type="Proteomes" id="UP001105220"/>
    </source>
</evidence>
<dbReference type="CDD" id="cd00086">
    <property type="entry name" value="homeodomain"/>
    <property type="match status" value="1"/>
</dbReference>
<feature type="compositionally biased region" description="Low complexity" evidence="11">
    <location>
        <begin position="285"/>
        <end position="309"/>
    </location>
</feature>
<keyword evidence="6 9" id="KW-0371">Homeobox</keyword>
<name>A0A6E8VJS0_ANOCL</name>
<dbReference type="InterPro" id="IPR022132">
    <property type="entry name" value="Abdominal-A"/>
</dbReference>
<keyword evidence="7 9" id="KW-0539">Nucleus</keyword>
<dbReference type="SUPFAM" id="SSF46689">
    <property type="entry name" value="Homeodomain-like"/>
    <property type="match status" value="1"/>
</dbReference>
<dbReference type="SMART" id="SM00389">
    <property type="entry name" value="HOX"/>
    <property type="match status" value="1"/>
</dbReference>
<keyword evidence="4" id="KW-0217">Developmental protein</keyword>
<dbReference type="Proteomes" id="UP001105220">
    <property type="component" value="Unplaced"/>
</dbReference>
<dbReference type="GeneID" id="120961601"/>
<keyword evidence="14" id="KW-1185">Reference proteome</keyword>
<dbReference type="Gene3D" id="1.10.10.60">
    <property type="entry name" value="Homeodomain-like"/>
    <property type="match status" value="1"/>
</dbReference>
<feature type="domain" description="Homeobox" evidence="12">
    <location>
        <begin position="198"/>
        <end position="258"/>
    </location>
</feature>
<dbReference type="GO" id="GO:0009952">
    <property type="term" value="P:anterior/posterior pattern specification"/>
    <property type="evidence" value="ECO:0007669"/>
    <property type="project" value="TreeGrafter"/>
</dbReference>
<dbReference type="PANTHER" id="PTHR45659">
    <property type="entry name" value="HOMEOBOX PROTEIN HOX"/>
    <property type="match status" value="1"/>
</dbReference>
<dbReference type="VEuPathDB" id="VectorBase:ACON004662"/>
<evidence type="ECO:0000259" key="12">
    <source>
        <dbReference type="PROSITE" id="PS50071"/>
    </source>
</evidence>
<evidence type="ECO:0000256" key="8">
    <source>
        <dbReference type="ARBA" id="ARBA00072555"/>
    </source>
</evidence>
<feature type="compositionally biased region" description="Polar residues" evidence="11">
    <location>
        <begin position="35"/>
        <end position="55"/>
    </location>
</feature>
<dbReference type="VEuPathDB" id="VectorBase:ACMO_013719"/>
<evidence type="ECO:0000256" key="5">
    <source>
        <dbReference type="ARBA" id="ARBA00023125"/>
    </source>
</evidence>
<dbReference type="PROSITE" id="PS50071">
    <property type="entry name" value="HOMEOBOX_2"/>
    <property type="match status" value="1"/>
</dbReference>
<dbReference type="PANTHER" id="PTHR45659:SF4">
    <property type="entry name" value="HOMEOBOX PROTEIN ABDOMINAL-A"/>
    <property type="match status" value="1"/>
</dbReference>
<dbReference type="InterPro" id="IPR009057">
    <property type="entry name" value="Homeodomain-like_sf"/>
</dbReference>
<protein>
    <recommendedName>
        <fullName evidence="8">Homeobox protein abdominal-A homolog</fullName>
    </recommendedName>
</protein>